<dbReference type="InterPro" id="IPR029044">
    <property type="entry name" value="Nucleotide-diphossugar_trans"/>
</dbReference>
<evidence type="ECO:0000256" key="6">
    <source>
        <dbReference type="ARBA" id="ARBA00023134"/>
    </source>
</evidence>
<dbReference type="Gene3D" id="3.90.550.10">
    <property type="entry name" value="Spore Coat Polysaccharide Biosynthesis Protein SpsA, Chain A"/>
    <property type="match status" value="1"/>
</dbReference>
<dbReference type="PANTHER" id="PTHR19136:SF81">
    <property type="entry name" value="MOLYBDENUM COFACTOR GUANYLYLTRANSFERASE"/>
    <property type="match status" value="1"/>
</dbReference>
<dbReference type="GO" id="GO:0016779">
    <property type="term" value="F:nucleotidyltransferase activity"/>
    <property type="evidence" value="ECO:0007669"/>
    <property type="project" value="UniProtKB-KW"/>
</dbReference>
<proteinExistence type="predicted"/>
<dbReference type="GO" id="GO:0005525">
    <property type="term" value="F:GTP binding"/>
    <property type="evidence" value="ECO:0007669"/>
    <property type="project" value="UniProtKB-KW"/>
</dbReference>
<evidence type="ECO:0000256" key="4">
    <source>
        <dbReference type="ARBA" id="ARBA00022741"/>
    </source>
</evidence>
<dbReference type="InterPro" id="IPR025877">
    <property type="entry name" value="MobA-like_NTP_Trfase"/>
</dbReference>
<sequence>MTTAVSPPWTGIVLAGGQSSRMGSDKALLPWGARTLLDQARSRLLSAGAARVVVSGRSGREDEMPDEQRGQGPLSALAQLAPRLDDGVLVIVPVDMPLLSNELLQQLAGAPGACAAFEFHPLPMRLELATPVRAVLARLSLLPEVQRSLRTLQRELGGNLLEGSHWQEELRGCNTPEEWKALLQTAGCPASDDSN</sequence>
<evidence type="ECO:0000256" key="1">
    <source>
        <dbReference type="ARBA" id="ARBA00022490"/>
    </source>
</evidence>
<keyword evidence="10" id="KW-1185">Reference proteome</keyword>
<protein>
    <submittedName>
        <fullName evidence="9">Molybdenum cofactor guanylyltransferase</fullName>
    </submittedName>
</protein>
<dbReference type="GO" id="GO:0046872">
    <property type="term" value="F:metal ion binding"/>
    <property type="evidence" value="ECO:0007669"/>
    <property type="project" value="UniProtKB-KW"/>
</dbReference>
<feature type="domain" description="MobA-like NTP transferase" evidence="8">
    <location>
        <begin position="11"/>
        <end position="122"/>
    </location>
</feature>
<dbReference type="STRING" id="428993.SAMN06296058_0038"/>
<dbReference type="PANTHER" id="PTHR19136">
    <property type="entry name" value="MOLYBDENUM COFACTOR GUANYLYLTRANSFERASE"/>
    <property type="match status" value="1"/>
</dbReference>
<evidence type="ECO:0000256" key="5">
    <source>
        <dbReference type="ARBA" id="ARBA00022842"/>
    </source>
</evidence>
<keyword evidence="3" id="KW-0479">Metal-binding</keyword>
<keyword evidence="1" id="KW-0963">Cytoplasm</keyword>
<name>A0A1T5IKK1_9GAMM</name>
<dbReference type="InterPro" id="IPR013482">
    <property type="entry name" value="Molybde_CF_guanTrfase"/>
</dbReference>
<evidence type="ECO:0000256" key="7">
    <source>
        <dbReference type="ARBA" id="ARBA00023150"/>
    </source>
</evidence>
<dbReference type="Proteomes" id="UP000190341">
    <property type="component" value="Unassembled WGS sequence"/>
</dbReference>
<gene>
    <name evidence="9" type="ORF">SAMN06296058_0038</name>
</gene>
<evidence type="ECO:0000256" key="2">
    <source>
        <dbReference type="ARBA" id="ARBA00022679"/>
    </source>
</evidence>
<dbReference type="CDD" id="cd02503">
    <property type="entry name" value="MobA"/>
    <property type="match status" value="1"/>
</dbReference>
<dbReference type="GO" id="GO:1902758">
    <property type="term" value="P:bis(molybdopterin guanine dinucleotide)molybdenum biosynthetic process"/>
    <property type="evidence" value="ECO:0007669"/>
    <property type="project" value="TreeGrafter"/>
</dbReference>
<dbReference type="Pfam" id="PF12804">
    <property type="entry name" value="NTP_transf_3"/>
    <property type="match status" value="1"/>
</dbReference>
<keyword evidence="5" id="KW-0460">Magnesium</keyword>
<organism evidence="9 10">
    <name type="scientific">Pseudoxanthomonas indica</name>
    <dbReference type="NCBI Taxonomy" id="428993"/>
    <lineage>
        <taxon>Bacteria</taxon>
        <taxon>Pseudomonadati</taxon>
        <taxon>Pseudomonadota</taxon>
        <taxon>Gammaproteobacteria</taxon>
        <taxon>Lysobacterales</taxon>
        <taxon>Lysobacteraceae</taxon>
        <taxon>Pseudoxanthomonas</taxon>
    </lineage>
</organism>
<accession>A0A1T5IKK1</accession>
<keyword evidence="2 9" id="KW-0808">Transferase</keyword>
<keyword evidence="4" id="KW-0547">Nucleotide-binding</keyword>
<evidence type="ECO:0000256" key="3">
    <source>
        <dbReference type="ARBA" id="ARBA00022723"/>
    </source>
</evidence>
<keyword evidence="7" id="KW-0501">Molybdenum cofactor biosynthesis</keyword>
<dbReference type="SUPFAM" id="SSF53448">
    <property type="entry name" value="Nucleotide-diphospho-sugar transferases"/>
    <property type="match status" value="1"/>
</dbReference>
<dbReference type="EMBL" id="FUZV01000001">
    <property type="protein sequence ID" value="SKC39734.1"/>
    <property type="molecule type" value="Genomic_DNA"/>
</dbReference>
<keyword evidence="6" id="KW-0342">GTP-binding</keyword>
<evidence type="ECO:0000313" key="9">
    <source>
        <dbReference type="EMBL" id="SKC39734.1"/>
    </source>
</evidence>
<dbReference type="AlphaFoldDB" id="A0A1T5IKK1"/>
<keyword evidence="9" id="KW-0548">Nucleotidyltransferase</keyword>
<evidence type="ECO:0000313" key="10">
    <source>
        <dbReference type="Proteomes" id="UP000190341"/>
    </source>
</evidence>
<evidence type="ECO:0000259" key="8">
    <source>
        <dbReference type="Pfam" id="PF12804"/>
    </source>
</evidence>
<reference evidence="9 10" key="1">
    <citation type="submission" date="2017-02" db="EMBL/GenBank/DDBJ databases">
        <authorList>
            <person name="Peterson S.W."/>
        </authorList>
    </citation>
    <scope>NUCLEOTIDE SEQUENCE [LARGE SCALE GENOMIC DNA]</scope>
    <source>
        <strain evidence="9 10">P15</strain>
    </source>
</reference>